<feature type="compositionally biased region" description="Basic residues" evidence="1">
    <location>
        <begin position="7"/>
        <end position="22"/>
    </location>
</feature>
<feature type="region of interest" description="Disordered" evidence="1">
    <location>
        <begin position="66"/>
        <end position="92"/>
    </location>
</feature>
<proteinExistence type="predicted"/>
<keyword evidence="3" id="KW-1185">Reference proteome</keyword>
<reference evidence="2 3" key="1">
    <citation type="submission" date="2024-04" db="EMBL/GenBank/DDBJ databases">
        <authorList>
            <person name="Fracassetti M."/>
        </authorList>
    </citation>
    <scope>NUCLEOTIDE SEQUENCE [LARGE SCALE GENOMIC DNA]</scope>
</reference>
<feature type="region of interest" description="Disordered" evidence="1">
    <location>
        <begin position="1"/>
        <end position="33"/>
    </location>
</feature>
<evidence type="ECO:0000313" key="2">
    <source>
        <dbReference type="EMBL" id="CAL1355468.1"/>
    </source>
</evidence>
<name>A0AAV2CG08_9ROSI</name>
<gene>
    <name evidence="2" type="ORF">LTRI10_LOCUS3232</name>
</gene>
<dbReference type="EMBL" id="OZ034813">
    <property type="protein sequence ID" value="CAL1355468.1"/>
    <property type="molecule type" value="Genomic_DNA"/>
</dbReference>
<dbReference type="Proteomes" id="UP001497516">
    <property type="component" value="Chromosome 1"/>
</dbReference>
<evidence type="ECO:0000256" key="1">
    <source>
        <dbReference type="SAM" id="MobiDB-lite"/>
    </source>
</evidence>
<evidence type="ECO:0000313" key="3">
    <source>
        <dbReference type="Proteomes" id="UP001497516"/>
    </source>
</evidence>
<protein>
    <submittedName>
        <fullName evidence="2">Uncharacterized protein</fullName>
    </submittedName>
</protein>
<organism evidence="2 3">
    <name type="scientific">Linum trigynum</name>
    <dbReference type="NCBI Taxonomy" id="586398"/>
    <lineage>
        <taxon>Eukaryota</taxon>
        <taxon>Viridiplantae</taxon>
        <taxon>Streptophyta</taxon>
        <taxon>Embryophyta</taxon>
        <taxon>Tracheophyta</taxon>
        <taxon>Spermatophyta</taxon>
        <taxon>Magnoliopsida</taxon>
        <taxon>eudicotyledons</taxon>
        <taxon>Gunneridae</taxon>
        <taxon>Pentapetalae</taxon>
        <taxon>rosids</taxon>
        <taxon>fabids</taxon>
        <taxon>Malpighiales</taxon>
        <taxon>Linaceae</taxon>
        <taxon>Linum</taxon>
    </lineage>
</organism>
<feature type="compositionally biased region" description="Low complexity" evidence="1">
    <location>
        <begin position="67"/>
        <end position="80"/>
    </location>
</feature>
<sequence>MAAMTPHRQRSIRRSRHLHCPARAREPRPPPPVLSFGYLDARLDRIESTQKLLLWRLGIPYVPFGHSSGASTSSDGPSDTRSQEDGDYPGSD</sequence>
<dbReference type="AlphaFoldDB" id="A0AAV2CG08"/>
<accession>A0AAV2CG08</accession>